<feature type="binding site" evidence="12">
    <location>
        <begin position="179"/>
        <end position="186"/>
    </location>
    <ligand>
        <name>NAD(+)</name>
        <dbReference type="ChEBI" id="CHEBI:57540"/>
    </ligand>
</feature>
<comment type="catalytic activity">
    <reaction evidence="10 14">
        <text>N(6)-[(R)-dihydrolipoyl]-L-lysyl-[protein] + NAD(+) = N(6)-[(R)-lipoyl]-L-lysyl-[protein] + NADH + H(+)</text>
        <dbReference type="Rhea" id="RHEA:15045"/>
        <dbReference type="Rhea" id="RHEA-COMP:10474"/>
        <dbReference type="Rhea" id="RHEA-COMP:10475"/>
        <dbReference type="ChEBI" id="CHEBI:15378"/>
        <dbReference type="ChEBI" id="CHEBI:57540"/>
        <dbReference type="ChEBI" id="CHEBI:57945"/>
        <dbReference type="ChEBI" id="CHEBI:83099"/>
        <dbReference type="ChEBI" id="CHEBI:83100"/>
        <dbReference type="EC" id="1.8.1.4"/>
    </reaction>
</comment>
<feature type="binding site" evidence="12">
    <location>
        <position position="265"/>
    </location>
    <ligand>
        <name>NAD(+)</name>
        <dbReference type="ChEBI" id="CHEBI:57540"/>
    </ligand>
</feature>
<evidence type="ECO:0000256" key="6">
    <source>
        <dbReference type="ARBA" id="ARBA00023002"/>
    </source>
</evidence>
<dbReference type="SUPFAM" id="SSF51905">
    <property type="entry name" value="FAD/NAD(P)-binding domain"/>
    <property type="match status" value="1"/>
</dbReference>
<dbReference type="RefSeq" id="WP_176239399.1">
    <property type="nucleotide sequence ID" value="NZ_AP024412.1"/>
</dbReference>
<keyword evidence="5 12" id="KW-0274">FAD</keyword>
<evidence type="ECO:0000259" key="16">
    <source>
        <dbReference type="Pfam" id="PF07992"/>
    </source>
</evidence>
<dbReference type="PRINTS" id="PR00368">
    <property type="entry name" value="FADPNR"/>
</dbReference>
<dbReference type="PROSITE" id="PS00076">
    <property type="entry name" value="PYRIDINE_REDOX_1"/>
    <property type="match status" value="1"/>
</dbReference>
<feature type="domain" description="FAD/NAD(P)-binding" evidence="16">
    <location>
        <begin position="4"/>
        <end position="318"/>
    </location>
</feature>
<comment type="similarity">
    <text evidence="1 14">Belongs to the class-I pyridine nucleotide-disulfide oxidoreductase family.</text>
</comment>
<dbReference type="GO" id="GO:0050660">
    <property type="term" value="F:flavin adenine dinucleotide binding"/>
    <property type="evidence" value="ECO:0007669"/>
    <property type="project" value="InterPro"/>
</dbReference>
<feature type="binding site" evidence="12">
    <location>
        <position position="303"/>
    </location>
    <ligand>
        <name>FAD</name>
        <dbReference type="ChEBI" id="CHEBI:57692"/>
    </ligand>
</feature>
<evidence type="ECO:0000256" key="12">
    <source>
        <dbReference type="PIRSR" id="PIRSR000350-3"/>
    </source>
</evidence>
<dbReference type="KEGG" id="manr:MPAN_016470"/>
<dbReference type="PANTHER" id="PTHR22912">
    <property type="entry name" value="DISULFIDE OXIDOREDUCTASE"/>
    <property type="match status" value="1"/>
</dbReference>
<keyword evidence="9 14" id="KW-0676">Redox-active center</keyword>
<evidence type="ECO:0000256" key="5">
    <source>
        <dbReference type="ARBA" id="ARBA00022827"/>
    </source>
</evidence>
<evidence type="ECO:0000256" key="11">
    <source>
        <dbReference type="PIRSR" id="PIRSR000350-2"/>
    </source>
</evidence>
<dbReference type="PANTHER" id="PTHR22912:SF160">
    <property type="entry name" value="DIHYDROLIPOYL DEHYDROGENASE"/>
    <property type="match status" value="1"/>
</dbReference>
<dbReference type="GO" id="GO:0004148">
    <property type="term" value="F:dihydrolipoyl dehydrogenase (NADH) activity"/>
    <property type="evidence" value="ECO:0007669"/>
    <property type="project" value="UniProtKB-EC"/>
</dbReference>
<sequence>MKNYDIIVLGGGPGGYVAAIKAGQNNLKVALIEKEVVGGICLNHGCIPTKTLLKNAKVYKTLTHASDYGVTIDGAIGYDWSKMMKRKNLVVKKLTTGVAGLLKKNGVDVYNGLGTVLAKDKVEVNGETLTCKNLILATGASPIVPPIDGLKDAYEKGFARTSREMLQIEQAPKNLVIIGGGVIGVEFATIFSSLGSKVTIIEKLDGILPMMDEDIRTSYTKILKREGIDIFVNAEVSSVKGKKVVYKLEGKEQEVEADSILVSVGMRANTKGLEALNLKMERSAILTDDKLRTNIENVYAIGDVNGKYMLAHVASHEGLVVVENLLGHDKSMNYMRMPNAVYGSPEIASVGMTEKELKEKDIKYRSSTFPLMASGKALADNEKDGFIKLLVSEKYKEILGAHILAYNASDLIAELGVTMELEGTAYEIANTVHPHPTLSEIVMEAAHGAIDKPIHI</sequence>
<keyword evidence="7 12" id="KW-0520">NAD</keyword>
<accession>A0A7U9TIJ3</accession>
<feature type="binding site" evidence="12">
    <location>
        <position position="50"/>
    </location>
    <ligand>
        <name>FAD</name>
        <dbReference type="ChEBI" id="CHEBI:57692"/>
    </ligand>
</feature>
<evidence type="ECO:0000256" key="8">
    <source>
        <dbReference type="ARBA" id="ARBA00023157"/>
    </source>
</evidence>
<organism evidence="17 18">
    <name type="scientific">Mariniplasma anaerobium</name>
    <dbReference type="NCBI Taxonomy" id="2735436"/>
    <lineage>
        <taxon>Bacteria</taxon>
        <taxon>Bacillati</taxon>
        <taxon>Mycoplasmatota</taxon>
        <taxon>Mollicutes</taxon>
        <taxon>Acholeplasmatales</taxon>
        <taxon>Acholeplasmataceae</taxon>
        <taxon>Mariniplasma</taxon>
    </lineage>
</organism>
<evidence type="ECO:0000256" key="3">
    <source>
        <dbReference type="ARBA" id="ARBA00016961"/>
    </source>
</evidence>
<dbReference type="InterPro" id="IPR016156">
    <property type="entry name" value="FAD/NAD-linked_Rdtase_dimer_sf"/>
</dbReference>
<evidence type="ECO:0000256" key="2">
    <source>
        <dbReference type="ARBA" id="ARBA00012608"/>
    </source>
</evidence>
<name>A0A7U9TIJ3_9MOLU</name>
<keyword evidence="6 14" id="KW-0560">Oxidoreductase</keyword>
<evidence type="ECO:0000256" key="10">
    <source>
        <dbReference type="ARBA" id="ARBA00049187"/>
    </source>
</evidence>
<proteinExistence type="inferred from homology"/>
<evidence type="ECO:0000256" key="14">
    <source>
        <dbReference type="RuleBase" id="RU003692"/>
    </source>
</evidence>
<dbReference type="PRINTS" id="PR00411">
    <property type="entry name" value="PNDRDTASEI"/>
</dbReference>
<dbReference type="InterPro" id="IPR012999">
    <property type="entry name" value="Pyr_OxRdtase_I_AS"/>
</dbReference>
<evidence type="ECO:0000256" key="1">
    <source>
        <dbReference type="ARBA" id="ARBA00007532"/>
    </source>
</evidence>
<comment type="cofactor">
    <cofactor evidence="12 14">
        <name>FAD</name>
        <dbReference type="ChEBI" id="CHEBI:57692"/>
    </cofactor>
    <text evidence="12 14">Binds 1 FAD per subunit.</text>
</comment>
<feature type="domain" description="Pyridine nucleotide-disulphide oxidoreductase dimerisation" evidence="15">
    <location>
        <begin position="337"/>
        <end position="446"/>
    </location>
</feature>
<evidence type="ECO:0000256" key="4">
    <source>
        <dbReference type="ARBA" id="ARBA00022630"/>
    </source>
</evidence>
<keyword evidence="8" id="KW-1015">Disulfide bond</keyword>
<feature type="disulfide bond" description="Redox-active" evidence="13">
    <location>
        <begin position="41"/>
        <end position="46"/>
    </location>
</feature>
<evidence type="ECO:0000256" key="7">
    <source>
        <dbReference type="ARBA" id="ARBA00023027"/>
    </source>
</evidence>
<comment type="miscellaneous">
    <text evidence="14">The active site is a redox-active disulfide bond.</text>
</comment>
<dbReference type="Gene3D" id="3.50.50.60">
    <property type="entry name" value="FAD/NAD(P)-binding domain"/>
    <property type="match status" value="2"/>
</dbReference>
<dbReference type="EC" id="1.8.1.4" evidence="2 14"/>
<dbReference type="InterPro" id="IPR006258">
    <property type="entry name" value="Lipoamide_DH"/>
</dbReference>
<dbReference type="NCBIfam" id="TIGR01350">
    <property type="entry name" value="lipoamide_DH"/>
    <property type="match status" value="1"/>
</dbReference>
<dbReference type="Gene3D" id="3.30.390.30">
    <property type="match status" value="1"/>
</dbReference>
<evidence type="ECO:0000256" key="13">
    <source>
        <dbReference type="PIRSR" id="PIRSR000350-4"/>
    </source>
</evidence>
<dbReference type="Pfam" id="PF02852">
    <property type="entry name" value="Pyr_redox_dim"/>
    <property type="match status" value="1"/>
</dbReference>
<keyword evidence="18" id="KW-1185">Reference proteome</keyword>
<evidence type="ECO:0000256" key="9">
    <source>
        <dbReference type="ARBA" id="ARBA00023284"/>
    </source>
</evidence>
<dbReference type="Proteomes" id="UP000620133">
    <property type="component" value="Chromosome"/>
</dbReference>
<gene>
    <name evidence="17" type="ORF">MPAN_016470</name>
</gene>
<dbReference type="AlphaFoldDB" id="A0A7U9TIJ3"/>
<evidence type="ECO:0000313" key="17">
    <source>
        <dbReference type="EMBL" id="BCR36754.1"/>
    </source>
</evidence>
<dbReference type="InterPro" id="IPR001100">
    <property type="entry name" value="Pyr_nuc-diS_OxRdtase"/>
</dbReference>
<keyword evidence="4 14" id="KW-0285">Flavoprotein</keyword>
<dbReference type="InterPro" id="IPR004099">
    <property type="entry name" value="Pyr_nucl-diS_OxRdtase_dimer"/>
</dbReference>
<dbReference type="InterPro" id="IPR036188">
    <property type="entry name" value="FAD/NAD-bd_sf"/>
</dbReference>
<dbReference type="InterPro" id="IPR023753">
    <property type="entry name" value="FAD/NAD-binding_dom"/>
</dbReference>
<evidence type="ECO:0000313" key="18">
    <source>
        <dbReference type="Proteomes" id="UP000620133"/>
    </source>
</evidence>
<dbReference type="FunFam" id="3.30.390.30:FF:000001">
    <property type="entry name" value="Dihydrolipoyl dehydrogenase"/>
    <property type="match status" value="1"/>
</dbReference>
<dbReference type="InterPro" id="IPR050151">
    <property type="entry name" value="Class-I_Pyr_Nuc-Dis_Oxidored"/>
</dbReference>
<dbReference type="EMBL" id="AP024412">
    <property type="protein sequence ID" value="BCR36754.1"/>
    <property type="molecule type" value="Genomic_DNA"/>
</dbReference>
<reference evidence="17" key="1">
    <citation type="submission" date="2021-01" db="EMBL/GenBank/DDBJ databases">
        <title>Draft genome sequence of Acholeplasmataceae bacterium strain Mahy22.</title>
        <authorList>
            <person name="Watanabe M."/>
            <person name="Kojima H."/>
            <person name="Fukui M."/>
        </authorList>
    </citation>
    <scope>NUCLEOTIDE SEQUENCE</scope>
    <source>
        <strain evidence="17">Mahy22</strain>
    </source>
</reference>
<dbReference type="PIRSF" id="PIRSF000350">
    <property type="entry name" value="Mercury_reductase_MerA"/>
    <property type="match status" value="1"/>
</dbReference>
<feature type="binding site" evidence="12">
    <location>
        <position position="114"/>
    </location>
    <ligand>
        <name>FAD</name>
        <dbReference type="ChEBI" id="CHEBI:57692"/>
    </ligand>
</feature>
<feature type="binding site" evidence="12">
    <location>
        <position position="202"/>
    </location>
    <ligand>
        <name>NAD(+)</name>
        <dbReference type="ChEBI" id="CHEBI:57540"/>
    </ligand>
</feature>
<dbReference type="Pfam" id="PF07992">
    <property type="entry name" value="Pyr_redox_2"/>
    <property type="match status" value="1"/>
</dbReference>
<protein>
    <recommendedName>
        <fullName evidence="3 14">Dihydrolipoyl dehydrogenase</fullName>
        <ecNumber evidence="2 14">1.8.1.4</ecNumber>
    </recommendedName>
</protein>
<dbReference type="GO" id="GO:0006103">
    <property type="term" value="P:2-oxoglutarate metabolic process"/>
    <property type="evidence" value="ECO:0007669"/>
    <property type="project" value="TreeGrafter"/>
</dbReference>
<feature type="active site" description="Proton acceptor" evidence="11">
    <location>
        <position position="435"/>
    </location>
</feature>
<evidence type="ECO:0000259" key="15">
    <source>
        <dbReference type="Pfam" id="PF02852"/>
    </source>
</evidence>
<feature type="binding site" evidence="12">
    <location>
        <begin position="309"/>
        <end position="312"/>
    </location>
    <ligand>
        <name>FAD</name>
        <dbReference type="ChEBI" id="CHEBI:57692"/>
    </ligand>
</feature>
<dbReference type="SUPFAM" id="SSF55424">
    <property type="entry name" value="FAD/NAD-linked reductases, dimerisation (C-terminal) domain"/>
    <property type="match status" value="1"/>
</dbReference>
<keyword evidence="12" id="KW-0547">Nucleotide-binding</keyword>